<reference evidence="1" key="1">
    <citation type="journal article" date="2014" name="Front. Microbiol.">
        <title>High frequency of phylogenetically diverse reductive dehalogenase-homologous genes in deep subseafloor sedimentary metagenomes.</title>
        <authorList>
            <person name="Kawai M."/>
            <person name="Futagami T."/>
            <person name="Toyoda A."/>
            <person name="Takaki Y."/>
            <person name="Nishi S."/>
            <person name="Hori S."/>
            <person name="Arai W."/>
            <person name="Tsubouchi T."/>
            <person name="Morono Y."/>
            <person name="Uchiyama I."/>
            <person name="Ito T."/>
            <person name="Fujiyama A."/>
            <person name="Inagaki F."/>
            <person name="Takami H."/>
        </authorList>
    </citation>
    <scope>NUCLEOTIDE SEQUENCE</scope>
    <source>
        <strain evidence="1">Expedition CK06-06</strain>
    </source>
</reference>
<accession>X1BYC0</accession>
<dbReference type="AlphaFoldDB" id="X1BYC0"/>
<organism evidence="1">
    <name type="scientific">marine sediment metagenome</name>
    <dbReference type="NCBI Taxonomy" id="412755"/>
    <lineage>
        <taxon>unclassified sequences</taxon>
        <taxon>metagenomes</taxon>
        <taxon>ecological metagenomes</taxon>
    </lineage>
</organism>
<dbReference type="EMBL" id="BART01024119">
    <property type="protein sequence ID" value="GAH00826.1"/>
    <property type="molecule type" value="Genomic_DNA"/>
</dbReference>
<protein>
    <submittedName>
        <fullName evidence="1">Uncharacterized protein</fullName>
    </submittedName>
</protein>
<comment type="caution">
    <text evidence="1">The sequence shown here is derived from an EMBL/GenBank/DDBJ whole genome shotgun (WGS) entry which is preliminary data.</text>
</comment>
<evidence type="ECO:0000313" key="1">
    <source>
        <dbReference type="EMBL" id="GAH00826.1"/>
    </source>
</evidence>
<name>X1BYC0_9ZZZZ</name>
<proteinExistence type="predicted"/>
<gene>
    <name evidence="1" type="ORF">S01H4_43681</name>
</gene>
<feature type="non-terminal residue" evidence="1">
    <location>
        <position position="181"/>
    </location>
</feature>
<sequence length="181" mass="21162">METHEDNVAAMYAPFGEYVPKVAKLMIWHIWDMAMRSGTTADEQMDNVAWLARLVTVDRRVMTCISSLPEWQKVRTQLVSVIDTCKSESQTPAMEQRCLDILLPLFKVRFQPNYVFPEKPFHHLWYTMHEENTLVAVHFINADMPNSPFEDVKKFGDYLLRAIEDACKKYPTIREVECGTW</sequence>